<proteinExistence type="predicted"/>
<evidence type="ECO:0000313" key="2">
    <source>
        <dbReference type="EMBL" id="KAK7001901.1"/>
    </source>
</evidence>
<reference evidence="2 3" key="1">
    <citation type="journal article" date="2024" name="J Genomics">
        <title>Draft genome sequencing and assembly of Favolaschia claudopus CIRM-BRFM 2984 isolated from oak limbs.</title>
        <authorList>
            <person name="Navarro D."/>
            <person name="Drula E."/>
            <person name="Chaduli D."/>
            <person name="Cazenave R."/>
            <person name="Ahrendt S."/>
            <person name="Wang J."/>
            <person name="Lipzen A."/>
            <person name="Daum C."/>
            <person name="Barry K."/>
            <person name="Grigoriev I.V."/>
            <person name="Favel A."/>
            <person name="Rosso M.N."/>
            <person name="Martin F."/>
        </authorList>
    </citation>
    <scope>NUCLEOTIDE SEQUENCE [LARGE SCALE GENOMIC DNA]</scope>
    <source>
        <strain evidence="2 3">CIRM-BRFM 2984</strain>
    </source>
</reference>
<gene>
    <name evidence="2" type="ORF">R3P38DRAFT_3367862</name>
</gene>
<dbReference type="AlphaFoldDB" id="A0AAW0A717"/>
<evidence type="ECO:0000256" key="1">
    <source>
        <dbReference type="SAM" id="MobiDB-lite"/>
    </source>
</evidence>
<keyword evidence="3" id="KW-1185">Reference proteome</keyword>
<comment type="caution">
    <text evidence="2">The sequence shown here is derived from an EMBL/GenBank/DDBJ whole genome shotgun (WGS) entry which is preliminary data.</text>
</comment>
<dbReference type="EMBL" id="JAWWNJ010000081">
    <property type="protein sequence ID" value="KAK7001901.1"/>
    <property type="molecule type" value="Genomic_DNA"/>
</dbReference>
<accession>A0AAW0A717</accession>
<evidence type="ECO:0000313" key="3">
    <source>
        <dbReference type="Proteomes" id="UP001362999"/>
    </source>
</evidence>
<dbReference type="Proteomes" id="UP001362999">
    <property type="component" value="Unassembled WGS sequence"/>
</dbReference>
<feature type="region of interest" description="Disordered" evidence="1">
    <location>
        <begin position="229"/>
        <end position="256"/>
    </location>
</feature>
<organism evidence="2 3">
    <name type="scientific">Favolaschia claudopus</name>
    <dbReference type="NCBI Taxonomy" id="2862362"/>
    <lineage>
        <taxon>Eukaryota</taxon>
        <taxon>Fungi</taxon>
        <taxon>Dikarya</taxon>
        <taxon>Basidiomycota</taxon>
        <taxon>Agaricomycotina</taxon>
        <taxon>Agaricomycetes</taxon>
        <taxon>Agaricomycetidae</taxon>
        <taxon>Agaricales</taxon>
        <taxon>Marasmiineae</taxon>
        <taxon>Mycenaceae</taxon>
        <taxon>Favolaschia</taxon>
    </lineage>
</organism>
<name>A0AAW0A717_9AGAR</name>
<protein>
    <submittedName>
        <fullName evidence="2">Uncharacterized protein</fullName>
    </submittedName>
</protein>
<sequence>MARFCDRHEGWEQRTVEPPSVGYCLCLTFVVASDPVSAIALAGPQTSATSSTTLTAPGILNVVILDAELGFVKLTAFESDVVSLSLNICIIKLACRDTSCMPLGRLGKSVVRYHPGRLCSKPRLHGSLRKAWRPVDGGFIRMPKIHNGGGAESGGHGGIRICLRKGYLNSARSITHRTSKSLRGGDRMSERRGGTELASVDGQGFLVCTTLAHRHRHVQGRARLDYADEDDNELHRRPHRPSSSLPTSHRLRIIHQ</sequence>